<dbReference type="Proteomes" id="UP000472241">
    <property type="component" value="Unplaced"/>
</dbReference>
<dbReference type="PANTHER" id="PTHR24264">
    <property type="entry name" value="TRYPSIN-RELATED"/>
    <property type="match status" value="1"/>
</dbReference>
<dbReference type="GO" id="GO:0004252">
    <property type="term" value="F:serine-type endopeptidase activity"/>
    <property type="evidence" value="ECO:0007669"/>
    <property type="project" value="UniProtKB-EC"/>
</dbReference>
<evidence type="ECO:0000256" key="6">
    <source>
        <dbReference type="ARBA" id="ARBA00022825"/>
    </source>
</evidence>
<keyword evidence="7" id="KW-1015">Disulfide bond</keyword>
<dbReference type="SMART" id="SM00020">
    <property type="entry name" value="Tryp_SPc"/>
    <property type="match status" value="1"/>
</dbReference>
<dbReference type="Ensembl" id="ENSLCNT00005025568.1">
    <property type="protein sequence ID" value="ENSLCNP00005022876.1"/>
    <property type="gene ID" value="ENSLCNG00005014887.1"/>
</dbReference>
<dbReference type="CDD" id="cd00190">
    <property type="entry name" value="Tryp_SPc"/>
    <property type="match status" value="1"/>
</dbReference>
<dbReference type="FunFam" id="2.40.10.10:FF:000166">
    <property type="entry name" value="Trypsin"/>
    <property type="match status" value="1"/>
</dbReference>
<dbReference type="AlphaFoldDB" id="A0A667H9M4"/>
<evidence type="ECO:0000256" key="10">
    <source>
        <dbReference type="SAM" id="SignalP"/>
    </source>
</evidence>
<dbReference type="EC" id="3.4.21.4" evidence="9"/>
<dbReference type="PROSITE" id="PS00134">
    <property type="entry name" value="TRYPSIN_HIS"/>
    <property type="match status" value="1"/>
</dbReference>
<dbReference type="GO" id="GO:0005615">
    <property type="term" value="C:extracellular space"/>
    <property type="evidence" value="ECO:0007669"/>
    <property type="project" value="TreeGrafter"/>
</dbReference>
<comment type="subcellular location">
    <subcellularLocation>
        <location evidence="1">Secreted</location>
    </subcellularLocation>
</comment>
<dbReference type="Pfam" id="PF00089">
    <property type="entry name" value="Trypsin"/>
    <property type="match status" value="1"/>
</dbReference>
<evidence type="ECO:0000256" key="3">
    <source>
        <dbReference type="ARBA" id="ARBA00022670"/>
    </source>
</evidence>
<keyword evidence="10" id="KW-0732">Signal</keyword>
<dbReference type="InterPro" id="IPR009003">
    <property type="entry name" value="Peptidase_S1_PA"/>
</dbReference>
<evidence type="ECO:0000256" key="5">
    <source>
        <dbReference type="ARBA" id="ARBA00022801"/>
    </source>
</evidence>
<evidence type="ECO:0000256" key="2">
    <source>
        <dbReference type="ARBA" id="ARBA00022525"/>
    </source>
</evidence>
<dbReference type="SUPFAM" id="SSF50494">
    <property type="entry name" value="Trypsin-like serine proteases"/>
    <property type="match status" value="1"/>
</dbReference>
<evidence type="ECO:0000313" key="12">
    <source>
        <dbReference type="Ensembl" id="ENSLCNP00005022876.1"/>
    </source>
</evidence>
<dbReference type="PROSITE" id="PS50240">
    <property type="entry name" value="TRYPSIN_DOM"/>
    <property type="match status" value="1"/>
</dbReference>
<evidence type="ECO:0000256" key="8">
    <source>
        <dbReference type="ARBA" id="ARBA00036320"/>
    </source>
</evidence>
<protein>
    <recommendedName>
        <fullName evidence="9">trypsin</fullName>
        <ecNumber evidence="9">3.4.21.4</ecNumber>
    </recommendedName>
</protein>
<name>A0A667H9M4_LYNCA</name>
<organism evidence="12 13">
    <name type="scientific">Lynx canadensis</name>
    <name type="common">Canada lynx</name>
    <name type="synonym">Felis canadensis</name>
    <dbReference type="NCBI Taxonomy" id="61383"/>
    <lineage>
        <taxon>Eukaryota</taxon>
        <taxon>Metazoa</taxon>
        <taxon>Chordata</taxon>
        <taxon>Craniata</taxon>
        <taxon>Vertebrata</taxon>
        <taxon>Euteleostomi</taxon>
        <taxon>Mammalia</taxon>
        <taxon>Eutheria</taxon>
        <taxon>Laurasiatheria</taxon>
        <taxon>Carnivora</taxon>
        <taxon>Feliformia</taxon>
        <taxon>Felidae</taxon>
        <taxon>Felinae</taxon>
        <taxon>Lynx</taxon>
    </lineage>
</organism>
<keyword evidence="4" id="KW-0222">Digestion</keyword>
<dbReference type="InterPro" id="IPR018114">
    <property type="entry name" value="TRYPSIN_HIS"/>
</dbReference>
<dbReference type="GO" id="GO:0007586">
    <property type="term" value="P:digestion"/>
    <property type="evidence" value="ECO:0007669"/>
    <property type="project" value="UniProtKB-KW"/>
</dbReference>
<evidence type="ECO:0000313" key="13">
    <source>
        <dbReference type="Proteomes" id="UP000472241"/>
    </source>
</evidence>
<dbReference type="PANTHER" id="PTHR24264:SF15">
    <property type="entry name" value="RIKEN CDNA 2210010C04 GENE"/>
    <property type="match status" value="1"/>
</dbReference>
<keyword evidence="5" id="KW-0378">Hydrolase</keyword>
<dbReference type="InterPro" id="IPR043504">
    <property type="entry name" value="Peptidase_S1_PA_chymotrypsin"/>
</dbReference>
<keyword evidence="2" id="KW-0964">Secreted</keyword>
<reference evidence="12" key="2">
    <citation type="submission" date="2025-09" db="UniProtKB">
        <authorList>
            <consortium name="Ensembl"/>
        </authorList>
    </citation>
    <scope>IDENTIFICATION</scope>
</reference>
<feature type="chain" id="PRO_5025511660" description="trypsin" evidence="10">
    <location>
        <begin position="16"/>
        <end position="240"/>
    </location>
</feature>
<evidence type="ECO:0000256" key="9">
    <source>
        <dbReference type="ARBA" id="ARBA00038868"/>
    </source>
</evidence>
<dbReference type="InterPro" id="IPR001254">
    <property type="entry name" value="Trypsin_dom"/>
</dbReference>
<feature type="domain" description="Peptidase S1" evidence="11">
    <location>
        <begin position="24"/>
        <end position="197"/>
    </location>
</feature>
<evidence type="ECO:0000256" key="4">
    <source>
        <dbReference type="ARBA" id="ARBA00022757"/>
    </source>
</evidence>
<reference evidence="12" key="1">
    <citation type="submission" date="2025-08" db="UniProtKB">
        <authorList>
            <consortium name="Ensembl"/>
        </authorList>
    </citation>
    <scope>IDENTIFICATION</scope>
</reference>
<comment type="catalytic activity">
    <reaction evidence="8">
        <text>Preferential cleavage: Arg-|-Xaa, Lys-|-Xaa.</text>
        <dbReference type="EC" id="3.4.21.4"/>
    </reaction>
</comment>
<proteinExistence type="predicted"/>
<keyword evidence="3" id="KW-0645">Protease</keyword>
<evidence type="ECO:0000259" key="11">
    <source>
        <dbReference type="PROSITE" id="PS50240"/>
    </source>
</evidence>
<evidence type="ECO:0000256" key="7">
    <source>
        <dbReference type="ARBA" id="ARBA00023157"/>
    </source>
</evidence>
<dbReference type="InterPro" id="IPR050127">
    <property type="entry name" value="Serine_Proteases_S1"/>
</dbReference>
<dbReference type="Gene3D" id="2.40.10.10">
    <property type="entry name" value="Trypsin-like serine proteases"/>
    <property type="match status" value="2"/>
</dbReference>
<keyword evidence="13" id="KW-1185">Reference proteome</keyword>
<evidence type="ECO:0000256" key="1">
    <source>
        <dbReference type="ARBA" id="ARBA00004613"/>
    </source>
</evidence>
<dbReference type="PRINTS" id="PR00722">
    <property type="entry name" value="CHYMOTRYPSIN"/>
</dbReference>
<gene>
    <name evidence="12" type="primary">LOC115509291</name>
</gene>
<dbReference type="InterPro" id="IPR001314">
    <property type="entry name" value="Peptidase_S1A"/>
</dbReference>
<keyword evidence="6" id="KW-0720">Serine protease</keyword>
<feature type="signal peptide" evidence="10">
    <location>
        <begin position="1"/>
        <end position="15"/>
    </location>
</feature>
<accession>A0A667H9M4</accession>
<sequence>MKTFIFLALLGAAVAFPIDDDDKIVGGYTCPRNSVPYQVSLNSGYHFCGGSLINSQWVVSAAHCYKSRIQVRLGEHNIAVSEGGEQFINSAKVIRHPRYNANTIDNDIMLIKLSSPATLNSRVSAISLPRSCAPSGSQCLISGWGNVQSFGENYPDVLQCLKAPILTDSACRKAYPGQITSNMICLGFLEGGKDSCQVSFSVLLLAKPQAFPPYFPFPETQIEKLSLGWIIRDKGEIWDK</sequence>
<dbReference type="GO" id="GO:0006508">
    <property type="term" value="P:proteolysis"/>
    <property type="evidence" value="ECO:0007669"/>
    <property type="project" value="UniProtKB-KW"/>
</dbReference>